<dbReference type="PANTHER" id="PTHR32114:SF2">
    <property type="entry name" value="ABC TRANSPORTER ABCH.3"/>
    <property type="match status" value="1"/>
</dbReference>
<reference evidence="6 7" key="1">
    <citation type="submission" date="2019-03" db="EMBL/GenBank/DDBJ databases">
        <title>Genomic Encyclopedia of Type Strains, Phase IV (KMG-IV): sequencing the most valuable type-strain genomes for metagenomic binning, comparative biology and taxonomic classification.</title>
        <authorList>
            <person name="Goeker M."/>
        </authorList>
    </citation>
    <scope>NUCLEOTIDE SEQUENCE [LARGE SCALE GENOMIC DNA]</scope>
    <source>
        <strain evidence="6 7">DSM 19377</strain>
    </source>
</reference>
<dbReference type="AlphaFoldDB" id="A0A4R2P6M2"/>
<dbReference type="GO" id="GO:0004527">
    <property type="term" value="F:exonuclease activity"/>
    <property type="evidence" value="ECO:0007669"/>
    <property type="project" value="UniProtKB-KW"/>
</dbReference>
<keyword evidence="7" id="KW-1185">Reference proteome</keyword>
<dbReference type="GO" id="GO:0016887">
    <property type="term" value="F:ATP hydrolysis activity"/>
    <property type="evidence" value="ECO:0007669"/>
    <property type="project" value="InterPro"/>
</dbReference>
<evidence type="ECO:0000256" key="4">
    <source>
        <dbReference type="SAM" id="Coils"/>
    </source>
</evidence>
<feature type="coiled-coil region" evidence="4">
    <location>
        <begin position="560"/>
        <end position="594"/>
    </location>
</feature>
<proteinExistence type="inferred from homology"/>
<feature type="coiled-coil region" evidence="4">
    <location>
        <begin position="679"/>
        <end position="788"/>
    </location>
</feature>
<gene>
    <name evidence="6" type="ORF">EV207_10896</name>
</gene>
<feature type="coiled-coil region" evidence="4">
    <location>
        <begin position="222"/>
        <end position="249"/>
    </location>
</feature>
<dbReference type="InterPro" id="IPR027417">
    <property type="entry name" value="P-loop_NTPase"/>
</dbReference>
<sequence>MRPIKLTVSGLHSFKEEQTVDFNALCEGGVFGIFGPTGSGKSSLLDAITLALYGKVERAAKNTQGILNHGSDRLAVSFTFELRGAATVQYQVERTYKGTKEGGLKIGSCRLIRMGEASEVLADKERDVTQGIQKILGLTHDDFTRAVVLPQGKFAEFLTLKGADRRKMLQRLFHLEKYGDELNDKLKFRISGIGQRLKEILAEQQGLGEASEEAFKGLQIRFAEINNAADNKKADLQQQEKKYDEIKQLWQWQQEWDDQKRKYEQLLSSSAGIEQLKEQLKLAESAANIKPYLEEWQAAKENETTSKKLMEEACQAFDSAKQQEEKWKGISDKARRDRQEKEPEWLKELSNLRHGKQIYANLTVQQQKLKEKNHLKEVKLKEAKKKETALIDLQGKQQTLFAGLKDLQKAVAETVVSSSHREIVRLALAEKQSIKGLEDQLSEHRQEWKRHHQALLMHREKLEEHQKEESRLNKETQDLYKKYEKHYGQVANAENRAKIIKSVLAQRIASTREEMAEAYREKVSLELSAALNEGEACPVCGSTHHPEPIKTRHHISEDKHEEIVALYENMTNELEQSINQIETLKVRLESQSERLSGLMPEETKLPEPIEQMAEDLHLDKMDENELAEYVASIGYDVKGYRQDILGLNGSLDKHAAAVQTNHQAVSKSETQEAFYTEQQEKLESKAKRVKESFEQKMAQWLVSFKAFDIATIEMELDKLHKADEHVEQLQKRYNLQLEQNEEIDKTIERLRKELNTFEGELTELKGAASELEQSISQQDGQLREFNLELTSPIDDLLHQVETRLTQLKKTEADSYEKWQKAQTESLQLDKRHSNAISTHKHAEERKTKALVQWEEKRKASGFADELAVQAAYLSAEQLENAEQRINDYQSRYQRLQAELERLDGLLDNRSINKEIFDSVKADYQSIKADYESLIEQRASLRQELETMERKRDRYQALEKERNEHEKENNKLSKLQQVFRGNGFVEFVAEEQLHQVCHSASKRLGDLTRQRYALEVDTSGGFIIRDDANGGIRRPVSSLSGGETFLTSLSLALSLSEQIQLSGDVPLQFFFLDEGFGTLDQDLLDTVVTALEKLHMNRLSIGVISHVPDLRARLARKLIVGPADPAGSGSTVRLETM</sequence>
<dbReference type="RefSeq" id="WP_132745403.1">
    <property type="nucleotide sequence ID" value="NZ_SLXK01000008.1"/>
</dbReference>
<keyword evidence="6" id="KW-0269">Exonuclease</keyword>
<dbReference type="GO" id="GO:0006302">
    <property type="term" value="P:double-strand break repair"/>
    <property type="evidence" value="ECO:0007669"/>
    <property type="project" value="InterPro"/>
</dbReference>
<dbReference type="OrthoDB" id="9795626at2"/>
<evidence type="ECO:0000256" key="3">
    <source>
        <dbReference type="ARBA" id="ARBA00013368"/>
    </source>
</evidence>
<evidence type="ECO:0000259" key="5">
    <source>
        <dbReference type="Pfam" id="PF13476"/>
    </source>
</evidence>
<dbReference type="EMBL" id="SLXK01000008">
    <property type="protein sequence ID" value="TCP29804.1"/>
    <property type="molecule type" value="Genomic_DNA"/>
</dbReference>
<evidence type="ECO:0000256" key="1">
    <source>
        <dbReference type="ARBA" id="ARBA00006930"/>
    </source>
</evidence>
<feature type="coiled-coil region" evidence="4">
    <location>
        <begin position="427"/>
        <end position="482"/>
    </location>
</feature>
<comment type="caution">
    <text evidence="6">The sequence shown here is derived from an EMBL/GenBank/DDBJ whole genome shotgun (WGS) entry which is preliminary data.</text>
</comment>
<accession>A0A4R2P6M2</accession>
<dbReference type="Proteomes" id="UP000295416">
    <property type="component" value="Unassembled WGS sequence"/>
</dbReference>
<feature type="domain" description="Rad50/SbcC-type AAA" evidence="5">
    <location>
        <begin position="5"/>
        <end position="284"/>
    </location>
</feature>
<evidence type="ECO:0000256" key="2">
    <source>
        <dbReference type="ARBA" id="ARBA00011322"/>
    </source>
</evidence>
<comment type="similarity">
    <text evidence="1">Belongs to the SMC family. SbcC subfamily.</text>
</comment>
<evidence type="ECO:0000313" key="6">
    <source>
        <dbReference type="EMBL" id="TCP29804.1"/>
    </source>
</evidence>
<keyword evidence="4" id="KW-0175">Coiled coil</keyword>
<evidence type="ECO:0000313" key="7">
    <source>
        <dbReference type="Proteomes" id="UP000295416"/>
    </source>
</evidence>
<protein>
    <recommendedName>
        <fullName evidence="3">Nuclease SbcCD subunit C</fullName>
    </recommendedName>
</protein>
<dbReference type="Gene3D" id="3.40.50.300">
    <property type="entry name" value="P-loop containing nucleotide triphosphate hydrolases"/>
    <property type="match status" value="2"/>
</dbReference>
<dbReference type="SUPFAM" id="SSF52540">
    <property type="entry name" value="P-loop containing nucleoside triphosphate hydrolases"/>
    <property type="match status" value="2"/>
</dbReference>
<dbReference type="Pfam" id="PF13476">
    <property type="entry name" value="AAA_23"/>
    <property type="match status" value="1"/>
</dbReference>
<feature type="coiled-coil region" evidence="4">
    <location>
        <begin position="878"/>
        <end position="977"/>
    </location>
</feature>
<name>A0A4R2P6M2_9BACL</name>
<keyword evidence="6" id="KW-0540">Nuclease</keyword>
<organism evidence="6 7">
    <name type="scientific">Scopulibacillus darangshiensis</name>
    <dbReference type="NCBI Taxonomy" id="442528"/>
    <lineage>
        <taxon>Bacteria</taxon>
        <taxon>Bacillati</taxon>
        <taxon>Bacillota</taxon>
        <taxon>Bacilli</taxon>
        <taxon>Bacillales</taxon>
        <taxon>Sporolactobacillaceae</taxon>
        <taxon>Scopulibacillus</taxon>
    </lineage>
</organism>
<comment type="subunit">
    <text evidence="2">Heterodimer of SbcC and SbcD.</text>
</comment>
<keyword evidence="6" id="KW-0378">Hydrolase</keyword>
<dbReference type="Pfam" id="PF13558">
    <property type="entry name" value="SbcC_Walker_B"/>
    <property type="match status" value="1"/>
</dbReference>
<dbReference type="InterPro" id="IPR038729">
    <property type="entry name" value="Rad50/SbcC_AAA"/>
</dbReference>
<dbReference type="PANTHER" id="PTHR32114">
    <property type="entry name" value="ABC TRANSPORTER ABCH.3"/>
    <property type="match status" value="1"/>
</dbReference>